<name>A0A9P1GRY5_9DINO</name>
<sequence length="506" mass="55563">MTEMFEVKRVKVPSVLTVDTGPSGFLAWRVDESSADPQVVPAERNAVRASRAVRLACSTLVAQEQPGIFKRLAAAGEDLLEKALNDFDACSCSCCQATARTVQEQERSADGTSLVTHKCIHPYPATEKCPAECVARDADHSLEKEQFVSRGAALDYGRYCFHHCVPTMMINGGSCSLPEQLAQQRQNASVLPSAVDSAWHPDLEMAKEAQPSPPPVVMPKEVPLATKEEAEMKEITWDLRAIRAQRDRAEEAAAMARAVYDAERVKLHTHEIKRTAKMLDRVKKSVSQDAKSYEPEVLKAKANASAAGDAAVETYNVLKKAKAQLRKVRQETREVARKMLVEATAAAAQSEAESYVRRLHQDDTPAYRRQVANAASLPYVTTASTGRERESQYLGVAEEDERRAREAEIKMDALDKQAKELQIAGDRVAAGMMKREATSWRHQAEDAKASAERNRATAAAARKSAIGWQHAAEDASEHVAHMYDLSVATTPTPPPLVAIPLPPAFR</sequence>
<protein>
    <submittedName>
        <fullName evidence="4">Sodium/calcium exchanger 1</fullName>
    </submittedName>
</protein>
<dbReference type="EMBL" id="CAMXCT020006781">
    <property type="protein sequence ID" value="CAL1173324.1"/>
    <property type="molecule type" value="Genomic_DNA"/>
</dbReference>
<evidence type="ECO:0000313" key="5">
    <source>
        <dbReference type="Proteomes" id="UP001152797"/>
    </source>
</evidence>
<proteinExistence type="predicted"/>
<keyword evidence="5" id="KW-1185">Reference proteome</keyword>
<dbReference type="AlphaFoldDB" id="A0A9P1GRY5"/>
<evidence type="ECO:0000256" key="1">
    <source>
        <dbReference type="SAM" id="Coils"/>
    </source>
</evidence>
<evidence type="ECO:0000313" key="4">
    <source>
        <dbReference type="EMBL" id="CAL4807261.1"/>
    </source>
</evidence>
<feature type="coiled-coil region" evidence="1">
    <location>
        <begin position="311"/>
        <end position="338"/>
    </location>
</feature>
<dbReference type="OrthoDB" id="439589at2759"/>
<dbReference type="Proteomes" id="UP001152797">
    <property type="component" value="Unassembled WGS sequence"/>
</dbReference>
<reference evidence="3" key="2">
    <citation type="submission" date="2024-04" db="EMBL/GenBank/DDBJ databases">
        <authorList>
            <person name="Chen Y."/>
            <person name="Shah S."/>
            <person name="Dougan E. K."/>
            <person name="Thang M."/>
            <person name="Chan C."/>
        </authorList>
    </citation>
    <scope>NUCLEOTIDE SEQUENCE [LARGE SCALE GENOMIC DNA]</scope>
</reference>
<keyword evidence="1" id="KW-0175">Coiled coil</keyword>
<dbReference type="EMBL" id="CAMXCT010006781">
    <property type="protein sequence ID" value="CAI4019949.1"/>
    <property type="molecule type" value="Genomic_DNA"/>
</dbReference>
<gene>
    <name evidence="2" type="ORF">C1SCF055_LOCUS44405</name>
</gene>
<evidence type="ECO:0000313" key="3">
    <source>
        <dbReference type="EMBL" id="CAL1173324.1"/>
    </source>
</evidence>
<dbReference type="EMBL" id="CAMXCT030006781">
    <property type="protein sequence ID" value="CAL4807261.1"/>
    <property type="molecule type" value="Genomic_DNA"/>
</dbReference>
<feature type="coiled-coil region" evidence="1">
    <location>
        <begin position="232"/>
        <end position="259"/>
    </location>
</feature>
<feature type="coiled-coil region" evidence="1">
    <location>
        <begin position="397"/>
        <end position="424"/>
    </location>
</feature>
<comment type="caution">
    <text evidence="2">The sequence shown here is derived from an EMBL/GenBank/DDBJ whole genome shotgun (WGS) entry which is preliminary data.</text>
</comment>
<reference evidence="2" key="1">
    <citation type="submission" date="2022-10" db="EMBL/GenBank/DDBJ databases">
        <authorList>
            <person name="Chen Y."/>
            <person name="Dougan E. K."/>
            <person name="Chan C."/>
            <person name="Rhodes N."/>
            <person name="Thang M."/>
        </authorList>
    </citation>
    <scope>NUCLEOTIDE SEQUENCE</scope>
</reference>
<evidence type="ECO:0000313" key="2">
    <source>
        <dbReference type="EMBL" id="CAI4019949.1"/>
    </source>
</evidence>
<accession>A0A9P1GRY5</accession>
<organism evidence="2">
    <name type="scientific">Cladocopium goreaui</name>
    <dbReference type="NCBI Taxonomy" id="2562237"/>
    <lineage>
        <taxon>Eukaryota</taxon>
        <taxon>Sar</taxon>
        <taxon>Alveolata</taxon>
        <taxon>Dinophyceae</taxon>
        <taxon>Suessiales</taxon>
        <taxon>Symbiodiniaceae</taxon>
        <taxon>Cladocopium</taxon>
    </lineage>
</organism>